<dbReference type="InterPro" id="IPR052934">
    <property type="entry name" value="Methyl-DNA_Rec/Restrict_Enz"/>
</dbReference>
<evidence type="ECO:0000313" key="3">
    <source>
        <dbReference type="EMBL" id="MDN0026042.1"/>
    </source>
</evidence>
<dbReference type="GO" id="GO:0016887">
    <property type="term" value="F:ATP hydrolysis activity"/>
    <property type="evidence" value="ECO:0007669"/>
    <property type="project" value="InterPro"/>
</dbReference>
<dbReference type="PANTHER" id="PTHR37291:SF1">
    <property type="entry name" value="TYPE IV METHYL-DIRECTED RESTRICTION ENZYME ECOKMCRB SUBUNIT"/>
    <property type="match status" value="1"/>
</dbReference>
<name>A0AAW7JKT3_9BACT</name>
<evidence type="ECO:0000313" key="4">
    <source>
        <dbReference type="Proteomes" id="UP001167831"/>
    </source>
</evidence>
<gene>
    <name evidence="2" type="ORF">QVN81_12055</name>
    <name evidence="3" type="ORF">QVN84_10995</name>
</gene>
<dbReference type="EMBL" id="JAUEIE010000017">
    <property type="protein sequence ID" value="MDN0023740.1"/>
    <property type="molecule type" value="Genomic_DNA"/>
</dbReference>
<reference evidence="3" key="2">
    <citation type="submission" date="2023-08" db="EMBL/GenBank/DDBJ databases">
        <title>Identification and characterization of horizontal gene transfer across gut microbiota members of farm animals based on homology search.</title>
        <authorList>
            <person name="Schwarzerova J."/>
            <person name="Nykrynova M."/>
            <person name="Jureckova K."/>
            <person name="Cejkova D."/>
            <person name="Rychlik I."/>
        </authorList>
    </citation>
    <scope>NUCLEOTIDE SEQUENCE</scope>
    <source>
        <strain evidence="3">ET15</strain>
        <strain evidence="2">ET37</strain>
    </source>
</reference>
<dbReference type="InterPro" id="IPR027417">
    <property type="entry name" value="P-loop_NTPase"/>
</dbReference>
<evidence type="ECO:0000313" key="2">
    <source>
        <dbReference type="EMBL" id="MDN0023740.1"/>
    </source>
</evidence>
<proteinExistence type="predicted"/>
<sequence>MERTDFIENRTDVIKNIYTLYSYLRSNSEEERDWALNRFKQGKWYIVEPFGNMLFFAPSRFVGYKNNNIAKHTENHGDGTQTNEYFRRNKLYKISENEFLSKQFKNFMLSIGIEKESAQFFIPYNQDISDLQSDHKCYFICPTHCSGQKEDAWKSFFKKGIMAIGWNNTDYSNYTLEEISKEYVDDAKAIMAFTLIKQIKEGDIICCTNNAYGLWGIGIATSSYRFKENIHKAGVDDDGEETYYSHYINVAWICFKEQGFIPTSDLHIHAPEKMWQPYGTLTQKEIPQYITDYILKANHTDMETTNRCNEYIALLEANKNLILTGAPGTGKTYLAREIATAMGAEWEFVQFHPSYDYTDFVEGLRPTPPDSRGNIGFERKNGVFKEFCKRAISETDNTNNSEDNVGAFKRYFYELIDDIRNGKVKNIPLKSKRSELLNVTSNNTIKWQKKTNEESSANAVSLNRLLKLYPYYKTAKEVEDMENIDQTIRNIIGGANTTYYWGVLHEILRRMEKCDTTEIAKFIKPDMWIPSSTGRTKYHIDSFDGSKIALSGDSIKPYKIPLSDVLIAYNNKLWEGGQKNGNDSYAAALAMYLFKIGYTPGNRLIQNELSNDNTKKFVFIIDEINRGEISKIFGELFFSIDPGYRGESGRVKTQYQNMITDEHDPFYEGFYVPENVYIIGTMNDIDRSVESMDFAMRRRFAWKEIKANENTGMLDSFGGLKNEIISKMNRLNNAIWNEETNEGIEGLSAAYHIGGAYFKKLELYDYENNLPEAYRQLWENHLRGVLFEYLRGSFNAADNLKKLEEVYYSKGIYE</sequence>
<evidence type="ECO:0000259" key="1">
    <source>
        <dbReference type="Pfam" id="PF07728"/>
    </source>
</evidence>
<dbReference type="GO" id="GO:0005524">
    <property type="term" value="F:ATP binding"/>
    <property type="evidence" value="ECO:0007669"/>
    <property type="project" value="InterPro"/>
</dbReference>
<dbReference type="PANTHER" id="PTHR37291">
    <property type="entry name" value="5-METHYLCYTOSINE-SPECIFIC RESTRICTION ENZYME B"/>
    <property type="match status" value="1"/>
</dbReference>
<dbReference type="Proteomes" id="UP001168478">
    <property type="component" value="Unassembled WGS sequence"/>
</dbReference>
<evidence type="ECO:0000313" key="5">
    <source>
        <dbReference type="Proteomes" id="UP001168478"/>
    </source>
</evidence>
<protein>
    <submittedName>
        <fullName evidence="3">AAA family ATPase</fullName>
    </submittedName>
</protein>
<reference evidence="3" key="1">
    <citation type="submission" date="2023-06" db="EMBL/GenBank/DDBJ databases">
        <authorList>
            <person name="Zeman M."/>
            <person name="Kubasova T."/>
            <person name="Jahodarova E."/>
            <person name="Nykrynova M."/>
            <person name="Rychlik I."/>
        </authorList>
    </citation>
    <scope>NUCLEOTIDE SEQUENCE</scope>
    <source>
        <strain evidence="3">ET15</strain>
        <strain evidence="2">ET37</strain>
    </source>
</reference>
<dbReference type="Gene3D" id="3.40.50.300">
    <property type="entry name" value="P-loop containing nucleotide triphosphate hydrolases"/>
    <property type="match status" value="2"/>
</dbReference>
<dbReference type="AlphaFoldDB" id="A0AAW7JKT3"/>
<organism evidence="3 5">
    <name type="scientific">Leyella lascolaii</name>
    <dbReference type="NCBI Taxonomy" id="1776379"/>
    <lineage>
        <taxon>Bacteria</taxon>
        <taxon>Pseudomonadati</taxon>
        <taxon>Bacteroidota</taxon>
        <taxon>Bacteroidia</taxon>
        <taxon>Bacteroidales</taxon>
        <taxon>Prevotellaceae</taxon>
        <taxon>Leyella</taxon>
    </lineage>
</organism>
<feature type="domain" description="ATPase dynein-related AAA" evidence="1">
    <location>
        <begin position="604"/>
        <end position="700"/>
    </location>
</feature>
<dbReference type="EMBL" id="JAUEIF010000011">
    <property type="protein sequence ID" value="MDN0026042.1"/>
    <property type="molecule type" value="Genomic_DNA"/>
</dbReference>
<accession>A0AAW7JKT3</accession>
<comment type="caution">
    <text evidence="3">The sequence shown here is derived from an EMBL/GenBank/DDBJ whole genome shotgun (WGS) entry which is preliminary data.</text>
</comment>
<feature type="domain" description="ATPase dynein-related AAA" evidence="1">
    <location>
        <begin position="320"/>
        <end position="389"/>
    </location>
</feature>
<dbReference type="Proteomes" id="UP001167831">
    <property type="component" value="Unassembled WGS sequence"/>
</dbReference>
<keyword evidence="4" id="KW-1185">Reference proteome</keyword>
<dbReference type="InterPro" id="IPR011704">
    <property type="entry name" value="ATPase_dyneun-rel_AAA"/>
</dbReference>
<dbReference type="Pfam" id="PF07728">
    <property type="entry name" value="AAA_5"/>
    <property type="match status" value="2"/>
</dbReference>
<dbReference type="SUPFAM" id="SSF52540">
    <property type="entry name" value="P-loop containing nucleoside triphosphate hydrolases"/>
    <property type="match status" value="1"/>
</dbReference>
<dbReference type="RefSeq" id="WP_289826199.1">
    <property type="nucleotide sequence ID" value="NZ_JAUEIE010000017.1"/>
</dbReference>